<dbReference type="Proteomes" id="UP000463961">
    <property type="component" value="Chromosome"/>
</dbReference>
<dbReference type="AlphaFoldDB" id="A0A7R6TQB1"/>
<dbReference type="EMBL" id="AP022345">
    <property type="protein sequence ID" value="BBU69173.1"/>
    <property type="molecule type" value="Genomic_DNA"/>
</dbReference>
<sequence>MRNEPAELMVFALPRLLSAIEVDNTIEIKDKSAIVPIARPSLASSESLIERFGFVEKIMF</sequence>
<proteinExistence type="predicted"/>
<reference evidence="2" key="1">
    <citation type="submission" date="2020-01" db="EMBL/GenBank/DDBJ databases">
        <title>Phosphoaccumulans saitamaens gen. nov., sp. nov., a polyphosphate accumulating bacterium isolated from surface river water.</title>
        <authorList>
            <person name="Watanabe K."/>
            <person name="Suda W."/>
        </authorList>
    </citation>
    <scope>NUCLEOTIDE SEQUENCE [LARGE SCALE GENOMIC DNA]</scope>
    <source>
        <strain evidence="2">ICHIAU1</strain>
    </source>
</reference>
<accession>A0A7R6TQB1</accession>
<keyword evidence="2" id="KW-1185">Reference proteome</keyword>
<name>A0A7R6TQB1_9RHOO</name>
<evidence type="ECO:0000313" key="1">
    <source>
        <dbReference type="EMBL" id="BBU69173.1"/>
    </source>
</evidence>
<protein>
    <submittedName>
        <fullName evidence="1">Uncharacterized protein</fullName>
    </submittedName>
</protein>
<organism evidence="1 2">
    <name type="scientific">Fluviibacter phosphoraccumulans</name>
    <dbReference type="NCBI Taxonomy" id="1751046"/>
    <lineage>
        <taxon>Bacteria</taxon>
        <taxon>Pseudomonadati</taxon>
        <taxon>Pseudomonadota</taxon>
        <taxon>Betaproteobacteria</taxon>
        <taxon>Rhodocyclales</taxon>
        <taxon>Fluviibacteraceae</taxon>
        <taxon>Fluviibacter</taxon>
    </lineage>
</organism>
<evidence type="ECO:0000313" key="2">
    <source>
        <dbReference type="Proteomes" id="UP000463961"/>
    </source>
</evidence>
<gene>
    <name evidence="1" type="ORF">ICHIAU1_14560</name>
</gene>